<gene>
    <name evidence="6" type="ORF">NRP21_23430</name>
</gene>
<evidence type="ECO:0000313" key="6">
    <source>
        <dbReference type="EMBL" id="MCR0985011.1"/>
    </source>
</evidence>
<accession>A0ABT1XA74</accession>
<dbReference type="InterPro" id="IPR005119">
    <property type="entry name" value="LysR_subst-bd"/>
</dbReference>
<dbReference type="SUPFAM" id="SSF53850">
    <property type="entry name" value="Periplasmic binding protein-like II"/>
    <property type="match status" value="1"/>
</dbReference>
<dbReference type="PROSITE" id="PS50931">
    <property type="entry name" value="HTH_LYSR"/>
    <property type="match status" value="1"/>
</dbReference>
<evidence type="ECO:0000256" key="4">
    <source>
        <dbReference type="ARBA" id="ARBA00023163"/>
    </source>
</evidence>
<dbReference type="Gene3D" id="1.10.10.10">
    <property type="entry name" value="Winged helix-like DNA-binding domain superfamily/Winged helix DNA-binding domain"/>
    <property type="match status" value="1"/>
</dbReference>
<feature type="domain" description="HTH lysR-type" evidence="5">
    <location>
        <begin position="1"/>
        <end position="56"/>
    </location>
</feature>
<dbReference type="PANTHER" id="PTHR30346:SF0">
    <property type="entry name" value="HCA OPERON TRANSCRIPTIONAL ACTIVATOR HCAR"/>
    <property type="match status" value="1"/>
</dbReference>
<evidence type="ECO:0000256" key="2">
    <source>
        <dbReference type="ARBA" id="ARBA00023015"/>
    </source>
</evidence>
<evidence type="ECO:0000259" key="5">
    <source>
        <dbReference type="PROSITE" id="PS50931"/>
    </source>
</evidence>
<dbReference type="SUPFAM" id="SSF46785">
    <property type="entry name" value="Winged helix' DNA-binding domain"/>
    <property type="match status" value="1"/>
</dbReference>
<keyword evidence="3" id="KW-0238">DNA-binding</keyword>
<dbReference type="Pfam" id="PF03466">
    <property type="entry name" value="LysR_substrate"/>
    <property type="match status" value="1"/>
</dbReference>
<evidence type="ECO:0000313" key="7">
    <source>
        <dbReference type="Proteomes" id="UP001524642"/>
    </source>
</evidence>
<reference evidence="6 7" key="1">
    <citation type="submission" date="2022-06" db="EMBL/GenBank/DDBJ databases">
        <title>Roseomonas CN29.</title>
        <authorList>
            <person name="Cheng Y."/>
            <person name="He X."/>
        </authorList>
    </citation>
    <scope>NUCLEOTIDE SEQUENCE [LARGE SCALE GENOMIC DNA]</scope>
    <source>
        <strain evidence="6 7">CN29</strain>
    </source>
</reference>
<protein>
    <submittedName>
        <fullName evidence="6">LysR family transcriptional regulator</fullName>
    </submittedName>
</protein>
<dbReference type="EMBL" id="JANJOU010000027">
    <property type="protein sequence ID" value="MCR0985011.1"/>
    <property type="molecule type" value="Genomic_DNA"/>
</dbReference>
<comment type="caution">
    <text evidence="6">The sequence shown here is derived from an EMBL/GenBank/DDBJ whole genome shotgun (WGS) entry which is preliminary data.</text>
</comment>
<dbReference type="RefSeq" id="WP_257718672.1">
    <property type="nucleotide sequence ID" value="NZ_JANJOU010000027.1"/>
</dbReference>
<dbReference type="Pfam" id="PF00126">
    <property type="entry name" value="HTH_1"/>
    <property type="match status" value="1"/>
</dbReference>
<keyword evidence="4" id="KW-0804">Transcription</keyword>
<evidence type="ECO:0000256" key="1">
    <source>
        <dbReference type="ARBA" id="ARBA00009437"/>
    </source>
</evidence>
<comment type="similarity">
    <text evidence="1">Belongs to the LysR transcriptional regulatory family.</text>
</comment>
<dbReference type="CDD" id="cd08414">
    <property type="entry name" value="PBP2_LTTR_aromatics_like"/>
    <property type="match status" value="1"/>
</dbReference>
<organism evidence="6 7">
    <name type="scientific">Roseomonas populi</name>
    <dbReference type="NCBI Taxonomy" id="3121582"/>
    <lineage>
        <taxon>Bacteria</taxon>
        <taxon>Pseudomonadati</taxon>
        <taxon>Pseudomonadota</taxon>
        <taxon>Alphaproteobacteria</taxon>
        <taxon>Acetobacterales</taxon>
        <taxon>Roseomonadaceae</taxon>
        <taxon>Roseomonas</taxon>
    </lineage>
</organism>
<keyword evidence="7" id="KW-1185">Reference proteome</keyword>
<evidence type="ECO:0000256" key="3">
    <source>
        <dbReference type="ARBA" id="ARBA00023125"/>
    </source>
</evidence>
<keyword evidence="2" id="KW-0805">Transcription regulation</keyword>
<dbReference type="InterPro" id="IPR000847">
    <property type="entry name" value="LysR_HTH_N"/>
</dbReference>
<dbReference type="Gene3D" id="3.40.190.10">
    <property type="entry name" value="Periplasmic binding protein-like II"/>
    <property type="match status" value="2"/>
</dbReference>
<dbReference type="Proteomes" id="UP001524642">
    <property type="component" value="Unassembled WGS sequence"/>
</dbReference>
<name>A0ABT1XA74_9PROT</name>
<proteinExistence type="inferred from homology"/>
<dbReference type="PANTHER" id="PTHR30346">
    <property type="entry name" value="TRANSCRIPTIONAL DUAL REGULATOR HCAR-RELATED"/>
    <property type="match status" value="1"/>
</dbReference>
<dbReference type="InterPro" id="IPR036388">
    <property type="entry name" value="WH-like_DNA-bd_sf"/>
</dbReference>
<dbReference type="InterPro" id="IPR036390">
    <property type="entry name" value="WH_DNA-bd_sf"/>
</dbReference>
<sequence>MRHLQAFMTLAEELHFGRAARRLNMTQPPLSQIIRQLEQLVGTPLLSRTTRSVSLTPAGQAFLAKIRPVPEVVDLAAQAARRAAEQGPSCLSIGFTASTAYDFLPEMIRVFRTAHPGIELDLREMTSIPLLAGLRSGSLDVALVRPLLEGPDLSSCVIQREELMLVLPSDHPLAARHLIGIPDLAGEPLVAFSEEASPYLSQLIQTVLRSGGVQPQIVQRAVMPTLLSFVVAGIGVALVPASARRHAIQGVAFRNLHALAGDQRVELLAAWRADDQSPLVASWRRLVQTMRHPEIAFS</sequence>
<dbReference type="PRINTS" id="PR00039">
    <property type="entry name" value="HTHLYSR"/>
</dbReference>